<proteinExistence type="predicted"/>
<protein>
    <recommendedName>
        <fullName evidence="3">SPOR domain-containing protein</fullName>
    </recommendedName>
</protein>
<feature type="compositionally biased region" description="Low complexity" evidence="1">
    <location>
        <begin position="75"/>
        <end position="90"/>
    </location>
</feature>
<keyword evidence="2" id="KW-1133">Transmembrane helix</keyword>
<dbReference type="InterPro" id="IPR007730">
    <property type="entry name" value="SPOR-like_dom"/>
</dbReference>
<feature type="domain" description="SPOR" evidence="3">
    <location>
        <begin position="259"/>
        <end position="342"/>
    </location>
</feature>
<evidence type="ECO:0000259" key="3">
    <source>
        <dbReference type="PROSITE" id="PS51724"/>
    </source>
</evidence>
<dbReference type="Proteomes" id="UP000218113">
    <property type="component" value="Unassembled WGS sequence"/>
</dbReference>
<sequence>MGDDEDFDLGDDFGLGDDSGDDFAGELDDMMGDDELGGDMDLGSDESDSELDSFFEDLSSIEEMDANEEPEESTAAESAPAEAPAPAAAAEEAKPTEKKSKKKLIAIILAAVVTLLGAAGGYWYFFLNEEDPMKQQEEFLQEEMAVPENILQLEELPQETQRRVPVRQLPLPVAVIPRPVVVAPSKYLIQIATCSFAKCKEDYLQLIREQGEPAYQKDSGDKYDFIEVISRQVYHYREANDIMKTINRENKQAGIASILSQSNGYRVTMGTFTALDRAKKVKFHLEKLFPQKILVFNMEHVRKSYETTKIYAGPYNGRGEAKKVLMELRQSKPFRGAFLVKFR</sequence>
<feature type="compositionally biased region" description="Acidic residues" evidence="1">
    <location>
        <begin position="1"/>
        <end position="74"/>
    </location>
</feature>
<accession>A0A2A4TAZ3</accession>
<keyword evidence="2" id="KW-0812">Transmembrane</keyword>
<dbReference type="Pfam" id="PF05036">
    <property type="entry name" value="SPOR"/>
    <property type="match status" value="1"/>
</dbReference>
<dbReference type="AlphaFoldDB" id="A0A2A4TAZ3"/>
<organism evidence="4 5">
    <name type="scientific">SAR324 cluster bacterium</name>
    <dbReference type="NCBI Taxonomy" id="2024889"/>
    <lineage>
        <taxon>Bacteria</taxon>
        <taxon>Deltaproteobacteria</taxon>
        <taxon>SAR324 cluster</taxon>
    </lineage>
</organism>
<dbReference type="EMBL" id="NVSR01000002">
    <property type="protein sequence ID" value="PCI30698.1"/>
    <property type="molecule type" value="Genomic_DNA"/>
</dbReference>
<keyword evidence="2" id="KW-0472">Membrane</keyword>
<dbReference type="InterPro" id="IPR036680">
    <property type="entry name" value="SPOR-like_sf"/>
</dbReference>
<evidence type="ECO:0000313" key="5">
    <source>
        <dbReference type="Proteomes" id="UP000218113"/>
    </source>
</evidence>
<gene>
    <name evidence="4" type="ORF">COB67_00670</name>
</gene>
<feature type="region of interest" description="Disordered" evidence="1">
    <location>
        <begin position="1"/>
        <end position="96"/>
    </location>
</feature>
<dbReference type="GO" id="GO:0042834">
    <property type="term" value="F:peptidoglycan binding"/>
    <property type="evidence" value="ECO:0007669"/>
    <property type="project" value="InterPro"/>
</dbReference>
<name>A0A2A4TAZ3_9DELT</name>
<dbReference type="SUPFAM" id="SSF110997">
    <property type="entry name" value="Sporulation related repeat"/>
    <property type="match status" value="1"/>
</dbReference>
<evidence type="ECO:0000313" key="4">
    <source>
        <dbReference type="EMBL" id="PCI30698.1"/>
    </source>
</evidence>
<feature type="transmembrane region" description="Helical" evidence="2">
    <location>
        <begin position="104"/>
        <end position="125"/>
    </location>
</feature>
<reference evidence="5" key="1">
    <citation type="submission" date="2017-08" db="EMBL/GenBank/DDBJ databases">
        <title>A dynamic microbial community with high functional redundancy inhabits the cold, oxic subseafloor aquifer.</title>
        <authorList>
            <person name="Tully B.J."/>
            <person name="Wheat C.G."/>
            <person name="Glazer B.T."/>
            <person name="Huber J.A."/>
        </authorList>
    </citation>
    <scope>NUCLEOTIDE SEQUENCE [LARGE SCALE GENOMIC DNA]</scope>
</reference>
<evidence type="ECO:0000256" key="2">
    <source>
        <dbReference type="SAM" id="Phobius"/>
    </source>
</evidence>
<comment type="caution">
    <text evidence="4">The sequence shown here is derived from an EMBL/GenBank/DDBJ whole genome shotgun (WGS) entry which is preliminary data.</text>
</comment>
<evidence type="ECO:0000256" key="1">
    <source>
        <dbReference type="SAM" id="MobiDB-lite"/>
    </source>
</evidence>
<dbReference type="PROSITE" id="PS51724">
    <property type="entry name" value="SPOR"/>
    <property type="match status" value="1"/>
</dbReference>